<dbReference type="Gene3D" id="1.20.140.10">
    <property type="entry name" value="Butyryl-CoA Dehydrogenase, subunit A, domain 3"/>
    <property type="match status" value="1"/>
</dbReference>
<dbReference type="Gene3D" id="1.10.540.10">
    <property type="entry name" value="Acyl-CoA dehydrogenase/oxidase, N-terminal domain"/>
    <property type="match status" value="1"/>
</dbReference>
<evidence type="ECO:0000259" key="12">
    <source>
        <dbReference type="Pfam" id="PF02771"/>
    </source>
</evidence>
<dbReference type="GO" id="GO:0004361">
    <property type="term" value="F:glutaryl-CoA dehydrogenase activity"/>
    <property type="evidence" value="ECO:0007669"/>
    <property type="project" value="TreeGrafter"/>
</dbReference>
<dbReference type="GO" id="GO:0050660">
    <property type="term" value="F:flavin adenine dinucleotide binding"/>
    <property type="evidence" value="ECO:0007669"/>
    <property type="project" value="InterPro"/>
</dbReference>
<evidence type="ECO:0000256" key="5">
    <source>
        <dbReference type="ARBA" id="ARBA00022827"/>
    </source>
</evidence>
<feature type="domain" description="Acyl-CoA dehydrogenase/oxidase C-terminal" evidence="10">
    <location>
        <begin position="246"/>
        <end position="383"/>
    </location>
</feature>
<keyword evidence="14" id="KW-1185">Reference proteome</keyword>
<dbReference type="InterPro" id="IPR013786">
    <property type="entry name" value="AcylCoA_DH/ox_N"/>
</dbReference>
<evidence type="ECO:0000313" key="13">
    <source>
        <dbReference type="EMBL" id="CAG9310864.1"/>
    </source>
</evidence>
<dbReference type="InterPro" id="IPR006091">
    <property type="entry name" value="Acyl-CoA_Oxase/DH_mid-dom"/>
</dbReference>
<dbReference type="InterPro" id="IPR036250">
    <property type="entry name" value="AcylCo_DH-like_C"/>
</dbReference>
<feature type="domain" description="Acyl-CoA oxidase/dehydrogenase middle" evidence="11">
    <location>
        <begin position="136"/>
        <end position="227"/>
    </location>
</feature>
<dbReference type="EMBL" id="CAJZBQ010000003">
    <property type="protein sequence ID" value="CAG9310864.1"/>
    <property type="molecule type" value="Genomic_DNA"/>
</dbReference>
<keyword evidence="5 9" id="KW-0274">FAD</keyword>
<comment type="subcellular location">
    <subcellularLocation>
        <location evidence="2">Mitochondrion matrix</location>
    </subcellularLocation>
</comment>
<evidence type="ECO:0000256" key="8">
    <source>
        <dbReference type="ARBA" id="ARBA00023128"/>
    </source>
</evidence>
<accession>A0AAU9I6V6</accession>
<organism evidence="13 14">
    <name type="scientific">Blepharisma stoltei</name>
    <dbReference type="NCBI Taxonomy" id="1481888"/>
    <lineage>
        <taxon>Eukaryota</taxon>
        <taxon>Sar</taxon>
        <taxon>Alveolata</taxon>
        <taxon>Ciliophora</taxon>
        <taxon>Postciliodesmatophora</taxon>
        <taxon>Heterotrichea</taxon>
        <taxon>Heterotrichida</taxon>
        <taxon>Blepharismidae</taxon>
        <taxon>Blepharisma</taxon>
    </lineage>
</organism>
<keyword evidence="7 9" id="KW-0560">Oxidoreductase</keyword>
<keyword evidence="4 9" id="KW-0285">Flavoprotein</keyword>
<dbReference type="GO" id="GO:0000062">
    <property type="term" value="F:fatty-acyl-CoA binding"/>
    <property type="evidence" value="ECO:0007669"/>
    <property type="project" value="TreeGrafter"/>
</dbReference>
<evidence type="ECO:0000256" key="4">
    <source>
        <dbReference type="ARBA" id="ARBA00022630"/>
    </source>
</evidence>
<dbReference type="InterPro" id="IPR009075">
    <property type="entry name" value="AcylCo_DH/oxidase_C"/>
</dbReference>
<dbReference type="Pfam" id="PF02771">
    <property type="entry name" value="Acyl-CoA_dh_N"/>
    <property type="match status" value="1"/>
</dbReference>
<dbReference type="SUPFAM" id="SSF47203">
    <property type="entry name" value="Acyl-CoA dehydrogenase C-terminal domain-like"/>
    <property type="match status" value="1"/>
</dbReference>
<dbReference type="InterPro" id="IPR009100">
    <property type="entry name" value="AcylCoA_DH/oxidase_NM_dom_sf"/>
</dbReference>
<proteinExistence type="inferred from homology"/>
<evidence type="ECO:0000256" key="3">
    <source>
        <dbReference type="ARBA" id="ARBA00009347"/>
    </source>
</evidence>
<evidence type="ECO:0000256" key="7">
    <source>
        <dbReference type="ARBA" id="ARBA00023002"/>
    </source>
</evidence>
<dbReference type="InterPro" id="IPR052033">
    <property type="entry name" value="Glutaryl-CoA_DH_mitochondrial"/>
</dbReference>
<keyword evidence="8" id="KW-0496">Mitochondrion</keyword>
<evidence type="ECO:0000259" key="10">
    <source>
        <dbReference type="Pfam" id="PF00441"/>
    </source>
</evidence>
<evidence type="ECO:0000256" key="2">
    <source>
        <dbReference type="ARBA" id="ARBA00004305"/>
    </source>
</evidence>
<evidence type="ECO:0000313" key="14">
    <source>
        <dbReference type="Proteomes" id="UP001162131"/>
    </source>
</evidence>
<dbReference type="GO" id="GO:0033539">
    <property type="term" value="P:fatty acid beta-oxidation using acyl-CoA dehydrogenase"/>
    <property type="evidence" value="ECO:0007669"/>
    <property type="project" value="TreeGrafter"/>
</dbReference>
<dbReference type="InterPro" id="IPR046373">
    <property type="entry name" value="Acyl-CoA_Oxase/DH_mid-dom_sf"/>
</dbReference>
<sequence>MINLSKKLKRFISFSWEDPLNLDSLLNEEEKLARDSAKRFAEQYLKPRILNDYRNESGGREIVKLLGDYGVFRQETTQNSVVFGLINKEIEAIDTGYKTNISTQYAATIFPIRLYGSKKLQEKYLEKLESGDFVGAIGLTEAKHGSDAEGIEANAVKKGSKYVINGTKTWVSNGTIADIFIIWAKNEKQEVTGFVIEKNTPGLFIEKLEGKLSLRACQTATVSLNNVEVCEENVLKAAGMKGPLACVGEAKFGLLWSAYGAAESCYKIARNYAIERKQFGKPLAQTQLIQKKLADIATEISLGLLSAYHASKLRDEGKITLQIASMLKRNACQKSLQIAREARDMLGANGIIDEYEVIRHSANLETSIAYDTAADINALILGRSITGFKAF</sequence>
<evidence type="ECO:0000256" key="6">
    <source>
        <dbReference type="ARBA" id="ARBA00022946"/>
    </source>
</evidence>
<dbReference type="Pfam" id="PF00441">
    <property type="entry name" value="Acyl-CoA_dh_1"/>
    <property type="match status" value="1"/>
</dbReference>
<name>A0AAU9I6V6_9CILI</name>
<dbReference type="AlphaFoldDB" id="A0AAU9I6V6"/>
<comment type="similarity">
    <text evidence="3 9">Belongs to the acyl-CoA dehydrogenase family.</text>
</comment>
<dbReference type="SUPFAM" id="SSF56645">
    <property type="entry name" value="Acyl-CoA dehydrogenase NM domain-like"/>
    <property type="match status" value="1"/>
</dbReference>
<evidence type="ECO:0000256" key="9">
    <source>
        <dbReference type="RuleBase" id="RU362125"/>
    </source>
</evidence>
<comment type="cofactor">
    <cofactor evidence="1 9">
        <name>FAD</name>
        <dbReference type="ChEBI" id="CHEBI:57692"/>
    </cofactor>
</comment>
<dbReference type="InterPro" id="IPR037069">
    <property type="entry name" value="AcylCoA_DH/ox_N_sf"/>
</dbReference>
<gene>
    <name evidence="13" type="ORF">BSTOLATCC_MIC2578</name>
</gene>
<dbReference type="Pfam" id="PF02770">
    <property type="entry name" value="Acyl-CoA_dh_M"/>
    <property type="match status" value="1"/>
</dbReference>
<evidence type="ECO:0008006" key="15">
    <source>
        <dbReference type="Google" id="ProtNLM"/>
    </source>
</evidence>
<keyword evidence="6" id="KW-0809">Transit peptide</keyword>
<protein>
    <recommendedName>
        <fullName evidence="15">Acyl-CoA dehydrogenase</fullName>
    </recommendedName>
</protein>
<dbReference type="GO" id="GO:0005759">
    <property type="term" value="C:mitochondrial matrix"/>
    <property type="evidence" value="ECO:0007669"/>
    <property type="project" value="UniProtKB-SubCell"/>
</dbReference>
<evidence type="ECO:0000259" key="11">
    <source>
        <dbReference type="Pfam" id="PF02770"/>
    </source>
</evidence>
<dbReference type="PANTHER" id="PTHR42807">
    <property type="entry name" value="GLUTARYL-COA DEHYDROGENASE, MITOCHONDRIAL"/>
    <property type="match status" value="1"/>
</dbReference>
<dbReference type="Proteomes" id="UP001162131">
    <property type="component" value="Unassembled WGS sequence"/>
</dbReference>
<feature type="domain" description="Acyl-CoA dehydrogenase/oxidase N-terminal" evidence="12">
    <location>
        <begin position="27"/>
        <end position="132"/>
    </location>
</feature>
<reference evidence="13" key="1">
    <citation type="submission" date="2021-09" db="EMBL/GenBank/DDBJ databases">
        <authorList>
            <consortium name="AG Swart"/>
            <person name="Singh M."/>
            <person name="Singh A."/>
            <person name="Seah K."/>
            <person name="Emmerich C."/>
        </authorList>
    </citation>
    <scope>NUCLEOTIDE SEQUENCE</scope>
    <source>
        <strain evidence="13">ATCC30299</strain>
    </source>
</reference>
<dbReference type="PANTHER" id="PTHR42807:SF1">
    <property type="entry name" value="GLUTARYL-COA DEHYDROGENASE, MITOCHONDRIAL"/>
    <property type="match status" value="1"/>
</dbReference>
<dbReference type="GO" id="GO:0046949">
    <property type="term" value="P:fatty-acyl-CoA biosynthetic process"/>
    <property type="evidence" value="ECO:0007669"/>
    <property type="project" value="TreeGrafter"/>
</dbReference>
<evidence type="ECO:0000256" key="1">
    <source>
        <dbReference type="ARBA" id="ARBA00001974"/>
    </source>
</evidence>
<dbReference type="Gene3D" id="2.40.110.10">
    <property type="entry name" value="Butyryl-CoA Dehydrogenase, subunit A, domain 2"/>
    <property type="match status" value="1"/>
</dbReference>
<comment type="caution">
    <text evidence="13">The sequence shown here is derived from an EMBL/GenBank/DDBJ whole genome shotgun (WGS) entry which is preliminary data.</text>
</comment>